<evidence type="ECO:0000313" key="2">
    <source>
        <dbReference type="Proteomes" id="UP000186026"/>
    </source>
</evidence>
<organism evidence="1 2">
    <name type="scientific">Belliella pelovolcani</name>
    <dbReference type="NCBI Taxonomy" id="529505"/>
    <lineage>
        <taxon>Bacteria</taxon>
        <taxon>Pseudomonadati</taxon>
        <taxon>Bacteroidota</taxon>
        <taxon>Cytophagia</taxon>
        <taxon>Cytophagales</taxon>
        <taxon>Cyclobacteriaceae</taxon>
        <taxon>Belliella</taxon>
    </lineage>
</organism>
<sequence>MENNLEGSGERKLQCSDVSKCFQLLESILDGANIPDSQEILKSKLAKCQPCFEHYHLEQAIKEVLKNKCTKHEVPSELVANIRQKIEEIK</sequence>
<evidence type="ECO:0000313" key="1">
    <source>
        <dbReference type="EMBL" id="SIS81003.1"/>
    </source>
</evidence>
<dbReference type="RefSeq" id="WP_076500090.1">
    <property type="nucleotide sequence ID" value="NZ_FTOP01000005.1"/>
</dbReference>
<dbReference type="STRING" id="529505.SAMN05421761_10589"/>
<reference evidence="2" key="1">
    <citation type="submission" date="2017-01" db="EMBL/GenBank/DDBJ databases">
        <authorList>
            <person name="Varghese N."/>
            <person name="Submissions S."/>
        </authorList>
    </citation>
    <scope>NUCLEOTIDE SEQUENCE [LARGE SCALE GENOMIC DNA]</scope>
    <source>
        <strain evidence="2">DSM 46698</strain>
    </source>
</reference>
<dbReference type="OrthoDB" id="965693at2"/>
<gene>
    <name evidence="1" type="ORF">SAMN05421761_10589</name>
</gene>
<dbReference type="EMBL" id="FTOP01000005">
    <property type="protein sequence ID" value="SIS81003.1"/>
    <property type="molecule type" value="Genomic_DNA"/>
</dbReference>
<accession>A0A1N7M4N8</accession>
<dbReference type="AlphaFoldDB" id="A0A1N7M4N8"/>
<dbReference type="Proteomes" id="UP000186026">
    <property type="component" value="Unassembled WGS sequence"/>
</dbReference>
<protein>
    <submittedName>
        <fullName evidence="1">Mycothiol system anti-sigma-R factor</fullName>
    </submittedName>
</protein>
<keyword evidence="2" id="KW-1185">Reference proteome</keyword>
<proteinExistence type="predicted"/>
<name>A0A1N7M4N8_9BACT</name>